<dbReference type="SMART" id="SM00316">
    <property type="entry name" value="S1"/>
    <property type="match status" value="1"/>
</dbReference>
<dbReference type="PANTHER" id="PTHR10724:SF10">
    <property type="entry name" value="S1 RNA-BINDING DOMAIN-CONTAINING PROTEIN 1"/>
    <property type="match status" value="1"/>
</dbReference>
<feature type="region of interest" description="Disordered" evidence="1">
    <location>
        <begin position="1"/>
        <end position="112"/>
    </location>
</feature>
<dbReference type="FunFam" id="1.10.10.650:FF:000001">
    <property type="entry name" value="S1 RNA-binding domain 1"/>
    <property type="match status" value="1"/>
</dbReference>
<feature type="domain" description="S1 motif" evidence="2">
    <location>
        <begin position="864"/>
        <end position="926"/>
    </location>
</feature>
<evidence type="ECO:0000256" key="1">
    <source>
        <dbReference type="SAM" id="MobiDB-lite"/>
    </source>
</evidence>
<dbReference type="Pfam" id="PF16921">
    <property type="entry name" value="Tex_YqgF"/>
    <property type="match status" value="1"/>
</dbReference>
<dbReference type="FunFam" id="3.30.420.140:FF:000001">
    <property type="entry name" value="RNA-binding transcriptional accessory protein"/>
    <property type="match status" value="1"/>
</dbReference>
<dbReference type="Gene3D" id="1.10.3500.10">
    <property type="entry name" value="Tex N-terminal region-like"/>
    <property type="match status" value="1"/>
</dbReference>
<proteinExistence type="evidence at transcript level"/>
<accession>W8CA25</accession>
<dbReference type="InterPro" id="IPR037027">
    <property type="entry name" value="YqgF/RNaseH-like_dom_sf"/>
</dbReference>
<reference evidence="4" key="1">
    <citation type="submission" date="2013-07" db="EMBL/GenBank/DDBJ databases">
        <authorList>
            <person name="Geib S."/>
        </authorList>
    </citation>
    <scope>NUCLEOTIDE SEQUENCE</scope>
</reference>
<dbReference type="InterPro" id="IPR050437">
    <property type="entry name" value="Ribos_protein_bS1-like"/>
</dbReference>
<dbReference type="InterPro" id="IPR041692">
    <property type="entry name" value="HHH_9"/>
</dbReference>
<dbReference type="InterPro" id="IPR018974">
    <property type="entry name" value="Tex-like_N"/>
</dbReference>
<dbReference type="Pfam" id="PF12836">
    <property type="entry name" value="HHH_3"/>
    <property type="match status" value="1"/>
</dbReference>
<dbReference type="InterPro" id="IPR023323">
    <property type="entry name" value="Tex-like_dom_sf"/>
</dbReference>
<dbReference type="Pfam" id="PF17674">
    <property type="entry name" value="HHH_9"/>
    <property type="match status" value="1"/>
</dbReference>
<feature type="compositionally biased region" description="Polar residues" evidence="1">
    <location>
        <begin position="366"/>
        <end position="393"/>
    </location>
</feature>
<dbReference type="InterPro" id="IPR012340">
    <property type="entry name" value="NA-bd_OB-fold"/>
</dbReference>
<dbReference type="PANTHER" id="PTHR10724">
    <property type="entry name" value="30S RIBOSOMAL PROTEIN S1"/>
    <property type="match status" value="1"/>
</dbReference>
<name>W8CA25_CERCA</name>
<organism evidence="4">
    <name type="scientific">Ceratitis capitata</name>
    <name type="common">Mediterranean fruit fly</name>
    <name type="synonym">Tephritis capitata</name>
    <dbReference type="NCBI Taxonomy" id="7213"/>
    <lineage>
        <taxon>Eukaryota</taxon>
        <taxon>Metazoa</taxon>
        <taxon>Ecdysozoa</taxon>
        <taxon>Arthropoda</taxon>
        <taxon>Hexapoda</taxon>
        <taxon>Insecta</taxon>
        <taxon>Pterygota</taxon>
        <taxon>Neoptera</taxon>
        <taxon>Endopterygota</taxon>
        <taxon>Diptera</taxon>
        <taxon>Brachycera</taxon>
        <taxon>Muscomorpha</taxon>
        <taxon>Tephritoidea</taxon>
        <taxon>Tephritidae</taxon>
        <taxon>Ceratitis</taxon>
        <taxon>Ceratitis</taxon>
    </lineage>
</organism>
<dbReference type="SUPFAM" id="SSF47781">
    <property type="entry name" value="RuvA domain 2-like"/>
    <property type="match status" value="2"/>
</dbReference>
<evidence type="ECO:0000259" key="2">
    <source>
        <dbReference type="PROSITE" id="PS50126"/>
    </source>
</evidence>
<feature type="region of interest" description="Disordered" evidence="1">
    <location>
        <begin position="366"/>
        <end position="397"/>
    </location>
</feature>
<dbReference type="Pfam" id="PF22706">
    <property type="entry name" value="Tex_central_region"/>
    <property type="match status" value="1"/>
</dbReference>
<dbReference type="InterPro" id="IPR044146">
    <property type="entry name" value="S1_Tex"/>
</dbReference>
<protein>
    <submittedName>
        <fullName evidence="3">(Mediterranean fruit fly) hypothetical protein</fullName>
    </submittedName>
    <submittedName>
        <fullName evidence="4">S1 RNA-binding domain-containing protein 1</fullName>
    </submittedName>
</protein>
<dbReference type="OrthoDB" id="995477at2759"/>
<dbReference type="InterPro" id="IPR006641">
    <property type="entry name" value="YqgF/RNaseH-like_dom"/>
</dbReference>
<dbReference type="GO" id="GO:0006412">
    <property type="term" value="P:translation"/>
    <property type="evidence" value="ECO:0007669"/>
    <property type="project" value="TreeGrafter"/>
</dbReference>
<dbReference type="Gene3D" id="1.10.10.650">
    <property type="entry name" value="RuvA domain 2-like"/>
    <property type="match status" value="1"/>
</dbReference>
<dbReference type="SMART" id="SM00732">
    <property type="entry name" value="YqgFc"/>
    <property type="match status" value="1"/>
</dbReference>
<dbReference type="InterPro" id="IPR055179">
    <property type="entry name" value="Tex-like_central_region"/>
</dbReference>
<evidence type="ECO:0000313" key="3">
    <source>
        <dbReference type="EMBL" id="CAD6991083.1"/>
    </source>
</evidence>
<evidence type="ECO:0000313" key="5">
    <source>
        <dbReference type="Proteomes" id="UP000606786"/>
    </source>
</evidence>
<dbReference type="Gene3D" id="2.40.50.140">
    <property type="entry name" value="Nucleic acid-binding proteins"/>
    <property type="match status" value="1"/>
</dbReference>
<feature type="compositionally biased region" description="Basic and acidic residues" evidence="1">
    <location>
        <begin position="48"/>
        <end position="59"/>
    </location>
</feature>
<evidence type="ECO:0000313" key="4">
    <source>
        <dbReference type="EMBL" id="JAC00415.1"/>
    </source>
</evidence>
<dbReference type="SUPFAM" id="SSF53098">
    <property type="entry name" value="Ribonuclease H-like"/>
    <property type="match status" value="1"/>
</dbReference>
<dbReference type="SUPFAM" id="SSF158832">
    <property type="entry name" value="Tex N-terminal region-like"/>
    <property type="match status" value="1"/>
</dbReference>
<dbReference type="Gene3D" id="3.30.420.140">
    <property type="entry name" value="YqgF/RNase H-like domain"/>
    <property type="match status" value="1"/>
</dbReference>
<dbReference type="SUPFAM" id="SSF50249">
    <property type="entry name" value="Nucleic acid-binding proteins"/>
    <property type="match status" value="1"/>
</dbReference>
<dbReference type="InterPro" id="IPR012337">
    <property type="entry name" value="RNaseH-like_sf"/>
</dbReference>
<dbReference type="GO" id="GO:0003735">
    <property type="term" value="F:structural constituent of ribosome"/>
    <property type="evidence" value="ECO:0007669"/>
    <property type="project" value="TreeGrafter"/>
</dbReference>
<reference evidence="3" key="3">
    <citation type="submission" date="2020-11" db="EMBL/GenBank/DDBJ databases">
        <authorList>
            <person name="Whitehead M."/>
        </authorList>
    </citation>
    <scope>NUCLEOTIDE SEQUENCE</scope>
    <source>
        <strain evidence="3">EGII</strain>
    </source>
</reference>
<feature type="compositionally biased region" description="Basic and acidic residues" evidence="1">
    <location>
        <begin position="88"/>
        <end position="98"/>
    </location>
</feature>
<dbReference type="InterPro" id="IPR003029">
    <property type="entry name" value="S1_domain"/>
</dbReference>
<reference evidence="4" key="2">
    <citation type="journal article" date="2014" name="BMC Genomics">
        <title>A genomic perspective to assessing quality of mass-reared SIT flies used in Mediterranean fruit fly (Ceratitis capitata) eradication in California.</title>
        <authorList>
            <person name="Calla B."/>
            <person name="Hall B."/>
            <person name="Hou S."/>
            <person name="Geib S.M."/>
        </authorList>
    </citation>
    <scope>NUCLEOTIDE SEQUENCE</scope>
</reference>
<dbReference type="EMBL" id="CAJHJT010000001">
    <property type="protein sequence ID" value="CAD6991083.1"/>
    <property type="molecule type" value="Genomic_DNA"/>
</dbReference>
<gene>
    <name evidence="4" type="primary">SRBD1</name>
    <name evidence="3" type="ORF">CCAP1982_LOCUS31</name>
</gene>
<dbReference type="InterPro" id="IPR032639">
    <property type="entry name" value="Tex_YqgF"/>
</dbReference>
<dbReference type="PROSITE" id="PS50126">
    <property type="entry name" value="S1"/>
    <property type="match status" value="1"/>
</dbReference>
<dbReference type="Proteomes" id="UP000606786">
    <property type="component" value="Unassembled WGS sequence"/>
</dbReference>
<dbReference type="CDD" id="cd05685">
    <property type="entry name" value="S1_Tex"/>
    <property type="match status" value="1"/>
</dbReference>
<dbReference type="Gene3D" id="1.10.150.310">
    <property type="entry name" value="Tex RuvX-like domain-like"/>
    <property type="match status" value="1"/>
</dbReference>
<dbReference type="GO" id="GO:0006139">
    <property type="term" value="P:nucleobase-containing compound metabolic process"/>
    <property type="evidence" value="ECO:0007669"/>
    <property type="project" value="InterPro"/>
</dbReference>
<dbReference type="Pfam" id="PF09371">
    <property type="entry name" value="Tex_N"/>
    <property type="match status" value="1"/>
</dbReference>
<keyword evidence="5" id="KW-1185">Reference proteome</keyword>
<sequence>MAGRPRRQAATRTAQIIEISDSEDDNSVSKNKRRRRDSSFSPPPTKSTRIDSAARKLSERAATSSSSAVAKKRWPTEKSNKSQATAAPEKRAKKDSKSTTKSKKKQDKPVNVEVVQESAETIADEQVELVAEQQIDTHETTDGQCISNAAKDIPPRNSTTYTGRSSFWARRKVWRVDELLAEKENVEPGTAKNIVQLLENENTIPFICRYRRDLINHITPERLRDIKNSYTEIVELRKRAETIVTQLAKEQQIDEEVRTEILCAKSNEELEFLYAPYKPASKGSLAERAKALGLGDAADRLLFGEAPEVRLESLVDRNNIDLENVEKVLQGICHIISHNISKHTGVLEELRRLQKVHRIVLKCTKSKTPAPSSGTKASNSLKPKTNNNDNSIHSKNKTDASKYETYYDFQQDVRYLKPHQVLAINRAEKQKFLSVKIITADYVKNDIKRFTRELFMNEGLRYPLRNQVFEQAFEECYSKKLQPLLSRQLRSDLNESAKKAAIDVFAQNLKQLLLQSPLKGERILGIDPGFTNGCKLALISETADVLETGVIYPHARSSNVEEVGEQLAKMLVRHNCKIIALGNGTACRETEFWLSNLFDWDILDKNTIRYSIVSEQGASIYSCSEVARKEFPNMDMNEISAVSIARRLNDPLSEYVKIEPRHIGVGMYQHDVPEKTLNEALNEVVSECVSFVGVDINTASLSVLKHVAGLSEKKAQKIIEHRLSSGPFQTRKDLLKVKSIGEKTFVQCAGFIRIEPLSVGGKIENLLDCTWVHPESYSVAKKIISKCKLLLKDIGSNAFIAKVKAFSLQCDMDDLAEDFQIPKERLDIVLMALQRELTQDYRAEFAKRPLFKQGITRLTELNEGDVMTGAVTNITHFGAFIDIGVECNALLHISKMKNTELSVGDRVTVSIIQIDIPRKRIGVRLEDMIKETDSSFTLS</sequence>
<dbReference type="EMBL" id="GAMC01006141">
    <property type="protein sequence ID" value="JAC00415.1"/>
    <property type="molecule type" value="mRNA"/>
</dbReference>
<dbReference type="InterPro" id="IPR023319">
    <property type="entry name" value="Tex-like_HTH_dom_sf"/>
</dbReference>
<dbReference type="InterPro" id="IPR010994">
    <property type="entry name" value="RuvA_2-like"/>
</dbReference>
<dbReference type="AlphaFoldDB" id="W8CA25"/>
<dbReference type="GO" id="GO:0003729">
    <property type="term" value="F:mRNA binding"/>
    <property type="evidence" value="ECO:0007669"/>
    <property type="project" value="TreeGrafter"/>
</dbReference>
<dbReference type="Pfam" id="PF00575">
    <property type="entry name" value="S1"/>
    <property type="match status" value="1"/>
</dbReference>